<proteinExistence type="predicted"/>
<dbReference type="CDD" id="cd00093">
    <property type="entry name" value="HTH_XRE"/>
    <property type="match status" value="1"/>
</dbReference>
<dbReference type="GO" id="GO:0003677">
    <property type="term" value="F:DNA binding"/>
    <property type="evidence" value="ECO:0007669"/>
    <property type="project" value="InterPro"/>
</dbReference>
<feature type="domain" description="HTH cro/C1-type" evidence="1">
    <location>
        <begin position="18"/>
        <end position="72"/>
    </location>
</feature>
<dbReference type="AlphaFoldDB" id="A0A0L0JKV6"/>
<dbReference type="Pfam" id="PF13560">
    <property type="entry name" value="HTH_31"/>
    <property type="match status" value="1"/>
</dbReference>
<dbReference type="SUPFAM" id="SSF47413">
    <property type="entry name" value="lambda repressor-like DNA-binding domains"/>
    <property type="match status" value="1"/>
</dbReference>
<organism evidence="2 3">
    <name type="scientific">Streptomyces acidiscabies</name>
    <dbReference type="NCBI Taxonomy" id="42234"/>
    <lineage>
        <taxon>Bacteria</taxon>
        <taxon>Bacillati</taxon>
        <taxon>Actinomycetota</taxon>
        <taxon>Actinomycetes</taxon>
        <taxon>Kitasatosporales</taxon>
        <taxon>Streptomycetaceae</taxon>
        <taxon>Streptomyces</taxon>
    </lineage>
</organism>
<dbReference type="OrthoDB" id="5177725at2"/>
<evidence type="ECO:0000259" key="1">
    <source>
        <dbReference type="PROSITE" id="PS50943"/>
    </source>
</evidence>
<dbReference type="SMART" id="SM00530">
    <property type="entry name" value="HTH_XRE"/>
    <property type="match status" value="1"/>
</dbReference>
<gene>
    <name evidence="2" type="ORF">IQ63_37165</name>
</gene>
<dbReference type="Proteomes" id="UP000037151">
    <property type="component" value="Unassembled WGS sequence"/>
</dbReference>
<evidence type="ECO:0000313" key="2">
    <source>
        <dbReference type="EMBL" id="KND26332.1"/>
    </source>
</evidence>
<comment type="caution">
    <text evidence="2">The sequence shown here is derived from an EMBL/GenBank/DDBJ whole genome shotgun (WGS) entry which is preliminary data.</text>
</comment>
<sequence>MPNASDPSLNRRKLRLALKSARDKTGLTQREAADRLDWSLSKVIRIEAGTVSLSVTDLQAMVRLYEIEDAEIVEELEQAARGSKGQSWWSEYSDVVSPTFAQYLGYESAANTVRGYHPTLIPGLLQTADYMNALFAAASGATRVQLRTDLRLARQELVLADNGPTMAMILDESAVRRLVGGAGTMRNQLTHVKQLAEAGRITLQILPFSAGEHDSLEDCFVLFGYRDDEDVLYLAGPGGVLTNRDDREKVARYQECFEDLSDKALNQEESIALLDDILGQLNLS</sequence>
<evidence type="ECO:0000313" key="3">
    <source>
        <dbReference type="Proteomes" id="UP000037151"/>
    </source>
</evidence>
<dbReference type="InterPro" id="IPR043917">
    <property type="entry name" value="DUF5753"/>
</dbReference>
<name>A0A0L0JKV6_9ACTN</name>
<dbReference type="EMBL" id="JPPY01000212">
    <property type="protein sequence ID" value="KND26332.1"/>
    <property type="molecule type" value="Genomic_DNA"/>
</dbReference>
<dbReference type="InterPro" id="IPR001387">
    <property type="entry name" value="Cro/C1-type_HTH"/>
</dbReference>
<dbReference type="Pfam" id="PF19054">
    <property type="entry name" value="DUF5753"/>
    <property type="match status" value="1"/>
</dbReference>
<protein>
    <submittedName>
        <fullName evidence="2">XRE family transcriptional regulator</fullName>
    </submittedName>
</protein>
<dbReference type="Gene3D" id="1.10.260.40">
    <property type="entry name" value="lambda repressor-like DNA-binding domains"/>
    <property type="match status" value="1"/>
</dbReference>
<dbReference type="InterPro" id="IPR010982">
    <property type="entry name" value="Lambda_DNA-bd_dom_sf"/>
</dbReference>
<reference evidence="3" key="1">
    <citation type="submission" date="2014-07" db="EMBL/GenBank/DDBJ databases">
        <title>Genome sequencing of plant-pathogenic Streptomyces species.</title>
        <authorList>
            <person name="Harrison J."/>
            <person name="Sapp M."/>
            <person name="Thwaites R."/>
            <person name="Studholme D.J."/>
        </authorList>
    </citation>
    <scope>NUCLEOTIDE SEQUENCE [LARGE SCALE GENOMIC DNA]</scope>
    <source>
        <strain evidence="3">NCPPB 4445</strain>
    </source>
</reference>
<dbReference type="PATRIC" id="fig|42234.21.peg.7651"/>
<dbReference type="RefSeq" id="WP_050374548.1">
    <property type="nucleotide sequence ID" value="NZ_KQ257834.1"/>
</dbReference>
<accession>A0A0L0JKV6</accession>
<dbReference type="PROSITE" id="PS50943">
    <property type="entry name" value="HTH_CROC1"/>
    <property type="match status" value="1"/>
</dbReference>